<keyword evidence="2 4" id="KW-0238">DNA-binding</keyword>
<dbReference type="SUPFAM" id="SSF46689">
    <property type="entry name" value="Homeodomain-like"/>
    <property type="match status" value="1"/>
</dbReference>
<reference evidence="6 7" key="1">
    <citation type="submission" date="2019-10" db="EMBL/GenBank/DDBJ databases">
        <title>Nocardia macrotermitis sp. nov. and Nocardia aurantia sp. nov., isolated from the gut of fungus growing-termite Macrotermes natalensis.</title>
        <authorList>
            <person name="Benndorf R."/>
            <person name="Schwitalla J."/>
            <person name="Martin K."/>
            <person name="De Beer W."/>
            <person name="Kaster A.-K."/>
            <person name="Vollmers J."/>
            <person name="Poulsen M."/>
            <person name="Beemelmanns C."/>
        </authorList>
    </citation>
    <scope>NUCLEOTIDE SEQUENCE [LARGE SCALE GENOMIC DNA]</scope>
    <source>
        <strain evidence="6 7">RB56</strain>
    </source>
</reference>
<dbReference type="AlphaFoldDB" id="A0A7K0DK87"/>
<dbReference type="Pfam" id="PF00440">
    <property type="entry name" value="TetR_N"/>
    <property type="match status" value="1"/>
</dbReference>
<dbReference type="EMBL" id="WEGI01000003">
    <property type="protein sequence ID" value="MQY26021.1"/>
    <property type="molecule type" value="Genomic_DNA"/>
</dbReference>
<evidence type="ECO:0000256" key="4">
    <source>
        <dbReference type="PROSITE-ProRule" id="PRU00335"/>
    </source>
</evidence>
<name>A0A7K0DK87_9NOCA</name>
<dbReference type="OrthoDB" id="9795011at2"/>
<dbReference type="Proteomes" id="UP000431401">
    <property type="component" value="Unassembled WGS sequence"/>
</dbReference>
<dbReference type="Pfam" id="PF21597">
    <property type="entry name" value="TetR_C_43"/>
    <property type="match status" value="1"/>
</dbReference>
<dbReference type="InterPro" id="IPR050109">
    <property type="entry name" value="HTH-type_TetR-like_transc_reg"/>
</dbReference>
<keyword evidence="7" id="KW-1185">Reference proteome</keyword>
<dbReference type="GO" id="GO:0003700">
    <property type="term" value="F:DNA-binding transcription factor activity"/>
    <property type="evidence" value="ECO:0007669"/>
    <property type="project" value="TreeGrafter"/>
</dbReference>
<evidence type="ECO:0000313" key="6">
    <source>
        <dbReference type="EMBL" id="MQY26021.1"/>
    </source>
</evidence>
<feature type="DNA-binding region" description="H-T-H motif" evidence="4">
    <location>
        <begin position="38"/>
        <end position="57"/>
    </location>
</feature>
<keyword evidence="3" id="KW-0804">Transcription</keyword>
<dbReference type="InterPro" id="IPR049445">
    <property type="entry name" value="TetR_SbtR-like_C"/>
</dbReference>
<dbReference type="RefSeq" id="WP_153339874.1">
    <property type="nucleotide sequence ID" value="NZ_WEGI01000003.1"/>
</dbReference>
<evidence type="ECO:0000256" key="2">
    <source>
        <dbReference type="ARBA" id="ARBA00023125"/>
    </source>
</evidence>
<dbReference type="InterPro" id="IPR036271">
    <property type="entry name" value="Tet_transcr_reg_TetR-rel_C_sf"/>
</dbReference>
<gene>
    <name evidence="6" type="ORF">NRB56_15810</name>
</gene>
<evidence type="ECO:0000259" key="5">
    <source>
        <dbReference type="PROSITE" id="PS50977"/>
    </source>
</evidence>
<dbReference type="PANTHER" id="PTHR30055:SF234">
    <property type="entry name" value="HTH-TYPE TRANSCRIPTIONAL REGULATOR BETI"/>
    <property type="match status" value="1"/>
</dbReference>
<accession>A0A7K0DK87</accession>
<dbReference type="InterPro" id="IPR001647">
    <property type="entry name" value="HTH_TetR"/>
</dbReference>
<comment type="caution">
    <text evidence="6">The sequence shown here is derived from an EMBL/GenBank/DDBJ whole genome shotgun (WGS) entry which is preliminary data.</text>
</comment>
<protein>
    <recommendedName>
        <fullName evidence="5">HTH tetR-type domain-containing protein</fullName>
    </recommendedName>
</protein>
<sequence length="194" mass="21181">MATPDANPRPRRTDARRNREALLAAASRVFAAQGASAALDTIAREAGVGNATMYRHFPTRDAMVEAVLAERYRELAAHAEELANAADADAALLDWLTEFVAYNQTFRGLSEIVLATLRDHDSALYASCKAMRANAADLLTRAQRLGTVRDDIDAADLFTHAAGIAWATQYAPTEDPGRARRLLRVMTDGLRRPT</sequence>
<evidence type="ECO:0000256" key="1">
    <source>
        <dbReference type="ARBA" id="ARBA00023015"/>
    </source>
</evidence>
<proteinExistence type="predicted"/>
<organism evidence="6 7">
    <name type="scientific">Nocardia aurantia</name>
    <dbReference type="NCBI Taxonomy" id="2585199"/>
    <lineage>
        <taxon>Bacteria</taxon>
        <taxon>Bacillati</taxon>
        <taxon>Actinomycetota</taxon>
        <taxon>Actinomycetes</taxon>
        <taxon>Mycobacteriales</taxon>
        <taxon>Nocardiaceae</taxon>
        <taxon>Nocardia</taxon>
    </lineage>
</organism>
<dbReference type="Gene3D" id="1.10.357.10">
    <property type="entry name" value="Tetracycline Repressor, domain 2"/>
    <property type="match status" value="1"/>
</dbReference>
<dbReference type="PROSITE" id="PS50977">
    <property type="entry name" value="HTH_TETR_2"/>
    <property type="match status" value="1"/>
</dbReference>
<feature type="domain" description="HTH tetR-type" evidence="5">
    <location>
        <begin position="16"/>
        <end position="75"/>
    </location>
</feature>
<dbReference type="PRINTS" id="PR00455">
    <property type="entry name" value="HTHTETR"/>
</dbReference>
<keyword evidence="1" id="KW-0805">Transcription regulation</keyword>
<evidence type="ECO:0000313" key="7">
    <source>
        <dbReference type="Proteomes" id="UP000431401"/>
    </source>
</evidence>
<evidence type="ECO:0000256" key="3">
    <source>
        <dbReference type="ARBA" id="ARBA00023163"/>
    </source>
</evidence>
<dbReference type="GO" id="GO:0000976">
    <property type="term" value="F:transcription cis-regulatory region binding"/>
    <property type="evidence" value="ECO:0007669"/>
    <property type="project" value="TreeGrafter"/>
</dbReference>
<dbReference type="InterPro" id="IPR009057">
    <property type="entry name" value="Homeodomain-like_sf"/>
</dbReference>
<dbReference type="PANTHER" id="PTHR30055">
    <property type="entry name" value="HTH-TYPE TRANSCRIPTIONAL REGULATOR RUTR"/>
    <property type="match status" value="1"/>
</dbReference>
<dbReference type="SUPFAM" id="SSF48498">
    <property type="entry name" value="Tetracyclin repressor-like, C-terminal domain"/>
    <property type="match status" value="1"/>
</dbReference>